<reference evidence="1 2" key="1">
    <citation type="submission" date="2023-07" db="EMBL/GenBank/DDBJ databases">
        <title>Sequencing the genomes of 1000 actinobacteria strains.</title>
        <authorList>
            <person name="Klenk H.-P."/>
        </authorList>
    </citation>
    <scope>NUCLEOTIDE SEQUENCE [LARGE SCALE GENOMIC DNA]</scope>
    <source>
        <strain evidence="1 2">DSM 45554</strain>
    </source>
</reference>
<protein>
    <recommendedName>
        <fullName evidence="3">Tail protein</fullName>
    </recommendedName>
</protein>
<dbReference type="RefSeq" id="WP_274997264.1">
    <property type="nucleotide sequence ID" value="NZ_JAJQQP010000015.1"/>
</dbReference>
<comment type="caution">
    <text evidence="1">The sequence shown here is derived from an EMBL/GenBank/DDBJ whole genome shotgun (WGS) entry which is preliminary data.</text>
</comment>
<evidence type="ECO:0000313" key="2">
    <source>
        <dbReference type="Proteomes" id="UP001183585"/>
    </source>
</evidence>
<sequence>MNPYVLASVRPPVVTPVRTPDVIMWLESLDGSQRVDLSSGPVRWRADATGLGVPPVEVLTGTSPGMAGATVEDVYTTERDVLLPVTVGGRNWVETWGAIERLREITDPTNGVGPDGNFRLVAASPNGTRHLDLTYRGGLEDDGQPSQVRQNRVLDLVAVMPFAQEPTEEDAEFRLISTPRPFLSASTGTSRPWGTLAITASGRLNGATPVDLLSAVPLFPTLEIVGPGTSVLLVGSNGLRIEVPLGLASDETMRIVTDPRRPSIRVNGVLAAGRVALGSRYEPFGKGTTTITATIPGATAATRLRMTWRGLHRGLW</sequence>
<gene>
    <name evidence="1" type="ORF">J2S48_004719</name>
</gene>
<name>A0ABU2CV27_9MICO</name>
<dbReference type="EMBL" id="JAVDYE010000001">
    <property type="protein sequence ID" value="MDR7385204.1"/>
    <property type="molecule type" value="Genomic_DNA"/>
</dbReference>
<dbReference type="Proteomes" id="UP001183585">
    <property type="component" value="Unassembled WGS sequence"/>
</dbReference>
<proteinExistence type="predicted"/>
<evidence type="ECO:0000313" key="1">
    <source>
        <dbReference type="EMBL" id="MDR7385204.1"/>
    </source>
</evidence>
<evidence type="ECO:0008006" key="3">
    <source>
        <dbReference type="Google" id="ProtNLM"/>
    </source>
</evidence>
<keyword evidence="2" id="KW-1185">Reference proteome</keyword>
<organism evidence="1 2">
    <name type="scientific">Promicromonospora iranensis</name>
    <dbReference type="NCBI Taxonomy" id="1105144"/>
    <lineage>
        <taxon>Bacteria</taxon>
        <taxon>Bacillati</taxon>
        <taxon>Actinomycetota</taxon>
        <taxon>Actinomycetes</taxon>
        <taxon>Micrococcales</taxon>
        <taxon>Promicromonosporaceae</taxon>
        <taxon>Promicromonospora</taxon>
    </lineage>
</organism>
<accession>A0ABU2CV27</accession>